<dbReference type="RefSeq" id="WP_155342516.1">
    <property type="nucleotide sequence ID" value="NZ_BAAAHM010000001.1"/>
</dbReference>
<evidence type="ECO:0000313" key="2">
    <source>
        <dbReference type="EMBL" id="GES17329.1"/>
    </source>
</evidence>
<dbReference type="PANTHER" id="PTHR30290:SF65">
    <property type="entry name" value="MONOACYL PHOSPHATIDYLINOSITOL TETRAMANNOSIDE-BINDING PROTEIN LPQW-RELATED"/>
    <property type="match status" value="1"/>
</dbReference>
<sequence>MNHRHRFPLSALAGLTGLALGSAGCSIPADTSPAARPSTSAAVHVRTGGAIVIGAEQEPDCTDWIGTCGGSIWGTYIMQTPTIPKVFEVRRQGDNWVPVASQLMASEPTIEDGDRPQITYKLRPEAVWSDGKPITSKDLEYTALQVRDGKDVFDKTGYDRISSIETPDEKTAVVTLKSRYGGWRTLFSSGYGVLPAHLLQGKDRNAVMKDGYDFSGGPWKIKEWARGISVTLVPNDRYWGERPKLDQVTFQFTPDTAAAFQAFKSGQLDALYPTPQLDAVEQIKSGLPDANTQVDAQTGNLEALWMNNGTFPFDSQPVREAIAYSVDRKAIVERLYGSLGVKEPSQSFLSPLLSTYAASAFAKYTRDLAKVQQIMTGAGWAKNADGIWAKDGRPARFTIVSLAGNKRRELTEQVLQTQLKEAGFQLDIKNTTPANLFGKQAPAGDFQMGLWTLVDTFPDPSLSNSFSSTSIPTEANGRSGINFMRAKVDGLDPLLEQVDAELDETTRTAASVKADELIASAVPSIPLGAVPNVLLWNRRLGGPISINPVEGPWWNLEQWGLAQ</sequence>
<dbReference type="GO" id="GO:1904680">
    <property type="term" value="F:peptide transmembrane transporter activity"/>
    <property type="evidence" value="ECO:0007669"/>
    <property type="project" value="TreeGrafter"/>
</dbReference>
<dbReference type="PANTHER" id="PTHR30290">
    <property type="entry name" value="PERIPLASMIC BINDING COMPONENT OF ABC TRANSPORTER"/>
    <property type="match status" value="1"/>
</dbReference>
<dbReference type="Pfam" id="PF00496">
    <property type="entry name" value="SBP_bac_5"/>
    <property type="match status" value="1"/>
</dbReference>
<dbReference type="Gene3D" id="3.40.190.10">
    <property type="entry name" value="Periplasmic binding protein-like II"/>
    <property type="match status" value="1"/>
</dbReference>
<dbReference type="CDD" id="cd08513">
    <property type="entry name" value="PBP2_thermophilic_Hb8_like"/>
    <property type="match status" value="1"/>
</dbReference>
<dbReference type="InterPro" id="IPR039424">
    <property type="entry name" value="SBP_5"/>
</dbReference>
<accession>A0A5M3XAV0</accession>
<name>A0A5M3XAV0_9ACTN</name>
<evidence type="ECO:0000259" key="1">
    <source>
        <dbReference type="Pfam" id="PF00496"/>
    </source>
</evidence>
<evidence type="ECO:0000313" key="3">
    <source>
        <dbReference type="Proteomes" id="UP000377595"/>
    </source>
</evidence>
<reference evidence="2 3" key="1">
    <citation type="submission" date="2019-10" db="EMBL/GenBank/DDBJ databases">
        <title>Whole genome shotgun sequence of Acrocarpospora pleiomorpha NBRC 16267.</title>
        <authorList>
            <person name="Ichikawa N."/>
            <person name="Kimura A."/>
            <person name="Kitahashi Y."/>
            <person name="Komaki H."/>
            <person name="Oguchi A."/>
        </authorList>
    </citation>
    <scope>NUCLEOTIDE SEQUENCE [LARGE SCALE GENOMIC DNA]</scope>
    <source>
        <strain evidence="2 3">NBRC 16267</strain>
    </source>
</reference>
<dbReference type="AlphaFoldDB" id="A0A5M3XAV0"/>
<dbReference type="EMBL" id="BLAF01000004">
    <property type="protein sequence ID" value="GES17329.1"/>
    <property type="molecule type" value="Genomic_DNA"/>
</dbReference>
<proteinExistence type="predicted"/>
<dbReference type="OrthoDB" id="7888869at2"/>
<keyword evidence="3" id="KW-1185">Reference proteome</keyword>
<dbReference type="PROSITE" id="PS51257">
    <property type="entry name" value="PROKAR_LIPOPROTEIN"/>
    <property type="match status" value="1"/>
</dbReference>
<organism evidence="2 3">
    <name type="scientific">Acrocarpospora pleiomorpha</name>
    <dbReference type="NCBI Taxonomy" id="90975"/>
    <lineage>
        <taxon>Bacteria</taxon>
        <taxon>Bacillati</taxon>
        <taxon>Actinomycetota</taxon>
        <taxon>Actinomycetes</taxon>
        <taxon>Streptosporangiales</taxon>
        <taxon>Streptosporangiaceae</taxon>
        <taxon>Acrocarpospora</taxon>
    </lineage>
</organism>
<dbReference type="SUPFAM" id="SSF53850">
    <property type="entry name" value="Periplasmic binding protein-like II"/>
    <property type="match status" value="1"/>
</dbReference>
<comment type="caution">
    <text evidence="2">The sequence shown here is derived from an EMBL/GenBank/DDBJ whole genome shotgun (WGS) entry which is preliminary data.</text>
</comment>
<dbReference type="Gene3D" id="3.10.105.10">
    <property type="entry name" value="Dipeptide-binding Protein, Domain 3"/>
    <property type="match status" value="1"/>
</dbReference>
<dbReference type="GO" id="GO:0015833">
    <property type="term" value="P:peptide transport"/>
    <property type="evidence" value="ECO:0007669"/>
    <property type="project" value="TreeGrafter"/>
</dbReference>
<dbReference type="InterPro" id="IPR000914">
    <property type="entry name" value="SBP_5_dom"/>
</dbReference>
<gene>
    <name evidence="2" type="ORF">Aple_002240</name>
</gene>
<feature type="domain" description="Solute-binding protein family 5" evidence="1">
    <location>
        <begin position="105"/>
        <end position="462"/>
    </location>
</feature>
<dbReference type="Proteomes" id="UP000377595">
    <property type="component" value="Unassembled WGS sequence"/>
</dbReference>
<protein>
    <recommendedName>
        <fullName evidence="1">Solute-binding protein family 5 domain-containing protein</fullName>
    </recommendedName>
</protein>